<dbReference type="OMA" id="TAMKPDN"/>
<dbReference type="RefSeq" id="XP_016476261.1">
    <property type="nucleotide sequence ID" value="XM_016620775.1"/>
</dbReference>
<dbReference type="PaxDb" id="4097-A0A1S4AHY0"/>
<feature type="compositionally biased region" description="Basic and acidic residues" evidence="1">
    <location>
        <begin position="367"/>
        <end position="392"/>
    </location>
</feature>
<organism evidence="3 4">
    <name type="scientific">Nicotiana tabacum</name>
    <name type="common">Common tobacco</name>
    <dbReference type="NCBI Taxonomy" id="4097"/>
    <lineage>
        <taxon>Eukaryota</taxon>
        <taxon>Viridiplantae</taxon>
        <taxon>Streptophyta</taxon>
        <taxon>Embryophyta</taxon>
        <taxon>Tracheophyta</taxon>
        <taxon>Spermatophyta</taxon>
        <taxon>Magnoliopsida</taxon>
        <taxon>eudicotyledons</taxon>
        <taxon>Gunneridae</taxon>
        <taxon>Pentapetalae</taxon>
        <taxon>asterids</taxon>
        <taxon>lamiids</taxon>
        <taxon>Solanales</taxon>
        <taxon>Solanaceae</taxon>
        <taxon>Nicotianoideae</taxon>
        <taxon>Nicotianeae</taxon>
        <taxon>Nicotiana</taxon>
    </lineage>
</organism>
<dbReference type="OrthoDB" id="434647at2759"/>
<dbReference type="InterPro" id="IPR003604">
    <property type="entry name" value="Matrin/U1-like-C_Znf_C2H2"/>
</dbReference>
<sequence>MDYSSQQNQYPYHSSQPYNPSHFQPYDRQSSYPNYQYQQGHHQRKQQPPQQYQQPQQQYQQGPHQQKQQPPQQYQQSQQQYSSYYAPNYSNTYHPQQHPQTHQQWRYQTPPIHPPGVSSQPSSSSHGQVHVQLPYQQNLPQRADGVGLGLNPAPVLAVAALAQLTQHLGLHWQSCYPQAEGSGPVIGGPGPGLGAGARPGLGPGPSRLLSHAGQSLDKGGTRGGGQPKSGGRGKFSNIAGVARCELCKIDCGKMSSLKHHESGKRHRKNLKKLEAENKTVSDIQNVQKPSGDLKPGTNMKLDGQHKSGGRGQFSNIAGVARCELCKVDFGKMSSLKQHESGKRHRKNLKKLEAENRTVSDIQNVHKPSGDLKPETNMKPDDLPKEEETKQKPPENIPLDTVPSEIKLGTEVKINDAQCDVVQTCGLKRKMLDDGGQEKKISKAKRRLIEPPKPKVVIPLMCDLCNVKFDTRENLRSHLLGRKHKSKLKCFEGRLGLQALYPPNPITQTAYHWQGVQQIFNGTQVSDPIAGASVLPQTHNATPSATDVTSDSQQNPNP</sequence>
<dbReference type="PANTHER" id="PTHR47487:SF12">
    <property type="entry name" value="GLUTENIN, HIGH MOLECULAR WEIGHT SUBUNIT DX5-LIKE"/>
    <property type="match status" value="1"/>
</dbReference>
<reference evidence="4" key="2">
    <citation type="submission" date="2025-08" db="UniProtKB">
        <authorList>
            <consortium name="RefSeq"/>
        </authorList>
    </citation>
    <scope>IDENTIFICATION</scope>
    <source>
        <tissue evidence="4">Leaf</tissue>
    </source>
</reference>
<dbReference type="SMART" id="SM00355">
    <property type="entry name" value="ZnF_C2H2"/>
    <property type="match status" value="3"/>
</dbReference>
<feature type="compositionally biased region" description="Gly residues" evidence="1">
    <location>
        <begin position="186"/>
        <end position="203"/>
    </location>
</feature>
<dbReference type="PANTHER" id="PTHR47487">
    <property type="entry name" value="OS06G0651300 PROTEIN-RELATED"/>
    <property type="match status" value="1"/>
</dbReference>
<evidence type="ECO:0000313" key="4">
    <source>
        <dbReference type="RefSeq" id="XP_016476261.1"/>
    </source>
</evidence>
<feature type="region of interest" description="Disordered" evidence="1">
    <location>
        <begin position="186"/>
        <end position="234"/>
    </location>
</feature>
<evidence type="ECO:0000313" key="3">
    <source>
        <dbReference type="Proteomes" id="UP000790787"/>
    </source>
</evidence>
<feature type="compositionally biased region" description="Low complexity" evidence="1">
    <location>
        <begin position="94"/>
        <end position="104"/>
    </location>
</feature>
<dbReference type="InterPro" id="IPR036236">
    <property type="entry name" value="Znf_C2H2_sf"/>
</dbReference>
<evidence type="ECO:0000259" key="2">
    <source>
        <dbReference type="PROSITE" id="PS00028"/>
    </source>
</evidence>
<name>A0A1S4AHY0_TOBAC</name>
<feature type="compositionally biased region" description="Low complexity" evidence="1">
    <location>
        <begin position="35"/>
        <end position="85"/>
    </location>
</feature>
<dbReference type="KEGG" id="nta:107797847"/>
<gene>
    <name evidence="4" type="primary">LOC107797847</name>
</gene>
<feature type="compositionally biased region" description="Low complexity" evidence="1">
    <location>
        <begin position="115"/>
        <end position="129"/>
    </location>
</feature>
<dbReference type="GO" id="GO:0003676">
    <property type="term" value="F:nucleic acid binding"/>
    <property type="evidence" value="ECO:0007669"/>
    <property type="project" value="InterPro"/>
</dbReference>
<dbReference type="GO" id="GO:0008270">
    <property type="term" value="F:zinc ion binding"/>
    <property type="evidence" value="ECO:0007669"/>
    <property type="project" value="InterPro"/>
</dbReference>
<dbReference type="PROSITE" id="PS00028">
    <property type="entry name" value="ZINC_FINGER_C2H2_1"/>
    <property type="match status" value="2"/>
</dbReference>
<feature type="region of interest" description="Disordered" evidence="1">
    <location>
        <begin position="1"/>
        <end position="129"/>
    </location>
</feature>
<feature type="domain" description="C2H2-type" evidence="2">
    <location>
        <begin position="461"/>
        <end position="483"/>
    </location>
</feature>
<reference evidence="3" key="1">
    <citation type="journal article" date="2014" name="Nat. Commun.">
        <title>The tobacco genome sequence and its comparison with those of tomato and potato.</title>
        <authorList>
            <person name="Sierro N."/>
            <person name="Battey J.N."/>
            <person name="Ouadi S."/>
            <person name="Bakaher N."/>
            <person name="Bovet L."/>
            <person name="Willig A."/>
            <person name="Goepfert S."/>
            <person name="Peitsch M.C."/>
            <person name="Ivanov N.V."/>
        </authorList>
    </citation>
    <scope>NUCLEOTIDE SEQUENCE [LARGE SCALE GENOMIC DNA]</scope>
</reference>
<dbReference type="RefSeq" id="XP_016476261.1">
    <property type="nucleotide sequence ID" value="XM_016620775.2"/>
</dbReference>
<dbReference type="Pfam" id="PF12874">
    <property type="entry name" value="zf-met"/>
    <property type="match status" value="3"/>
</dbReference>
<feature type="region of interest" description="Disordered" evidence="1">
    <location>
        <begin position="533"/>
        <end position="557"/>
    </location>
</feature>
<dbReference type="Gene3D" id="3.30.160.60">
    <property type="entry name" value="Classic Zinc Finger"/>
    <property type="match status" value="3"/>
</dbReference>
<feature type="region of interest" description="Disordered" evidence="1">
    <location>
        <begin position="335"/>
        <end position="400"/>
    </location>
</feature>
<dbReference type="STRING" id="4097.A0A1S4AHY0"/>
<dbReference type="GeneID" id="107797847"/>
<dbReference type="AlphaFoldDB" id="A0A1S4AHY0"/>
<dbReference type="InterPro" id="IPR013087">
    <property type="entry name" value="Znf_C2H2_type"/>
</dbReference>
<protein>
    <submittedName>
        <fullName evidence="4">Uncharacterized protein LOC107797847</fullName>
    </submittedName>
</protein>
<accession>A0A1S4AHY0</accession>
<feature type="compositionally biased region" description="Polar residues" evidence="1">
    <location>
        <begin position="534"/>
        <end position="557"/>
    </location>
</feature>
<feature type="compositionally biased region" description="Gly residues" evidence="1">
    <location>
        <begin position="221"/>
        <end position="233"/>
    </location>
</feature>
<dbReference type="SUPFAM" id="SSF57667">
    <property type="entry name" value="beta-beta-alpha zinc fingers"/>
    <property type="match status" value="3"/>
</dbReference>
<feature type="compositionally biased region" description="Polar residues" evidence="1">
    <location>
        <begin position="1"/>
        <end position="34"/>
    </location>
</feature>
<dbReference type="SMART" id="SM00451">
    <property type="entry name" value="ZnF_U1"/>
    <property type="match status" value="3"/>
</dbReference>
<keyword evidence="3" id="KW-1185">Reference proteome</keyword>
<proteinExistence type="predicted"/>
<feature type="domain" description="C2H2-type" evidence="2">
    <location>
        <begin position="322"/>
        <end position="344"/>
    </location>
</feature>
<evidence type="ECO:0000256" key="1">
    <source>
        <dbReference type="SAM" id="MobiDB-lite"/>
    </source>
</evidence>
<dbReference type="Proteomes" id="UP000790787">
    <property type="component" value="Chromosome 22"/>
</dbReference>